<proteinExistence type="predicted"/>
<protein>
    <submittedName>
        <fullName evidence="1">Uncharacterized protein</fullName>
    </submittedName>
</protein>
<dbReference type="AlphaFoldDB" id="K0R7P1"/>
<organism evidence="1 2">
    <name type="scientific">Thalassiosira oceanica</name>
    <name type="common">Marine diatom</name>
    <dbReference type="NCBI Taxonomy" id="159749"/>
    <lineage>
        <taxon>Eukaryota</taxon>
        <taxon>Sar</taxon>
        <taxon>Stramenopiles</taxon>
        <taxon>Ochrophyta</taxon>
        <taxon>Bacillariophyta</taxon>
        <taxon>Coscinodiscophyceae</taxon>
        <taxon>Thalassiosirophycidae</taxon>
        <taxon>Thalassiosirales</taxon>
        <taxon>Thalassiosiraceae</taxon>
        <taxon>Thalassiosira</taxon>
    </lineage>
</organism>
<name>K0R7P1_THAOC</name>
<dbReference type="EMBL" id="AGNL01044734">
    <property type="protein sequence ID" value="EJK49488.1"/>
    <property type="molecule type" value="Genomic_DNA"/>
</dbReference>
<dbReference type="Proteomes" id="UP000266841">
    <property type="component" value="Unassembled WGS sequence"/>
</dbReference>
<sequence length="48" mass="5488">MSSITLFLFFSDSFFAQDYLGYKSTKDPLFKADSLMLKAAPLVKEMDE</sequence>
<evidence type="ECO:0000313" key="2">
    <source>
        <dbReference type="Proteomes" id="UP000266841"/>
    </source>
</evidence>
<gene>
    <name evidence="1" type="ORF">THAOC_31632</name>
</gene>
<reference evidence="1 2" key="1">
    <citation type="journal article" date="2012" name="Genome Biol.">
        <title>Genome and low-iron response of an oceanic diatom adapted to chronic iron limitation.</title>
        <authorList>
            <person name="Lommer M."/>
            <person name="Specht M."/>
            <person name="Roy A.S."/>
            <person name="Kraemer L."/>
            <person name="Andreson R."/>
            <person name="Gutowska M.A."/>
            <person name="Wolf J."/>
            <person name="Bergner S.V."/>
            <person name="Schilhabel M.B."/>
            <person name="Klostermeier U.C."/>
            <person name="Beiko R.G."/>
            <person name="Rosenstiel P."/>
            <person name="Hippler M."/>
            <person name="Laroche J."/>
        </authorList>
    </citation>
    <scope>NUCLEOTIDE SEQUENCE [LARGE SCALE GENOMIC DNA]</scope>
    <source>
        <strain evidence="1 2">CCMP1005</strain>
    </source>
</reference>
<keyword evidence="2" id="KW-1185">Reference proteome</keyword>
<accession>K0R7P1</accession>
<evidence type="ECO:0000313" key="1">
    <source>
        <dbReference type="EMBL" id="EJK49488.1"/>
    </source>
</evidence>
<comment type="caution">
    <text evidence="1">The sequence shown here is derived from an EMBL/GenBank/DDBJ whole genome shotgun (WGS) entry which is preliminary data.</text>
</comment>
<feature type="non-terminal residue" evidence="1">
    <location>
        <position position="48"/>
    </location>
</feature>